<keyword evidence="3" id="KW-1185">Reference proteome</keyword>
<feature type="region of interest" description="Disordered" evidence="1">
    <location>
        <begin position="54"/>
        <end position="73"/>
    </location>
</feature>
<protein>
    <submittedName>
        <fullName evidence="2">Uncharacterized protein</fullName>
    </submittedName>
</protein>
<dbReference type="AlphaFoldDB" id="A0A370TMY3"/>
<sequence length="73" mass="8068">MARPPRSQRPRVNKPSPLQQVHHTRPVSQAQPEMGLVRDPMFWKRFSAAVHIAEEGGESGNSSPTSSLGAKHE</sequence>
<feature type="compositionally biased region" description="Basic residues" evidence="1">
    <location>
        <begin position="1"/>
        <end position="12"/>
    </location>
</feature>
<name>A0A370TMY3_9HELO</name>
<reference evidence="2 3" key="1">
    <citation type="journal article" date="2018" name="IMA Fungus">
        <title>IMA Genome-F 9: Draft genome sequence of Annulohypoxylon stygium, Aspergillus mulundensis, Berkeleyomyces basicola (syn. Thielaviopsis basicola), Ceratocystis smalleyi, two Cercospora beticola strains, Coleophoma cylindrospora, Fusarium fracticaudum, Phialophora cf. hyalina, and Morchella septimelata.</title>
        <authorList>
            <person name="Wingfield B.D."/>
            <person name="Bills G.F."/>
            <person name="Dong Y."/>
            <person name="Huang W."/>
            <person name="Nel W.J."/>
            <person name="Swalarsk-Parry B.S."/>
            <person name="Vaghefi N."/>
            <person name="Wilken P.M."/>
            <person name="An Z."/>
            <person name="de Beer Z.W."/>
            <person name="De Vos L."/>
            <person name="Chen L."/>
            <person name="Duong T.A."/>
            <person name="Gao Y."/>
            <person name="Hammerbacher A."/>
            <person name="Kikkert J.R."/>
            <person name="Li Y."/>
            <person name="Li H."/>
            <person name="Li K."/>
            <person name="Li Q."/>
            <person name="Liu X."/>
            <person name="Ma X."/>
            <person name="Naidoo K."/>
            <person name="Pethybridge S.J."/>
            <person name="Sun J."/>
            <person name="Steenkamp E.T."/>
            <person name="van der Nest M.A."/>
            <person name="van Wyk S."/>
            <person name="Wingfield M.J."/>
            <person name="Xiong C."/>
            <person name="Yue Q."/>
            <person name="Zhang X."/>
        </authorList>
    </citation>
    <scope>NUCLEOTIDE SEQUENCE [LARGE SCALE GENOMIC DNA]</scope>
    <source>
        <strain evidence="2 3">BP 5553</strain>
    </source>
</reference>
<evidence type="ECO:0000313" key="3">
    <source>
        <dbReference type="Proteomes" id="UP000254866"/>
    </source>
</evidence>
<gene>
    <name evidence="2" type="ORF">BP5553_06227</name>
</gene>
<dbReference type="Proteomes" id="UP000254866">
    <property type="component" value="Unassembled WGS sequence"/>
</dbReference>
<feature type="region of interest" description="Disordered" evidence="1">
    <location>
        <begin position="1"/>
        <end position="34"/>
    </location>
</feature>
<dbReference type="OrthoDB" id="5353310at2759"/>
<feature type="compositionally biased region" description="Polar residues" evidence="1">
    <location>
        <begin position="60"/>
        <end position="73"/>
    </location>
</feature>
<accession>A0A370TMY3</accession>
<feature type="compositionally biased region" description="Polar residues" evidence="1">
    <location>
        <begin position="16"/>
        <end position="31"/>
    </location>
</feature>
<dbReference type="GeneID" id="43599076"/>
<organism evidence="2 3">
    <name type="scientific">Venustampulla echinocandica</name>
    <dbReference type="NCBI Taxonomy" id="2656787"/>
    <lineage>
        <taxon>Eukaryota</taxon>
        <taxon>Fungi</taxon>
        <taxon>Dikarya</taxon>
        <taxon>Ascomycota</taxon>
        <taxon>Pezizomycotina</taxon>
        <taxon>Leotiomycetes</taxon>
        <taxon>Helotiales</taxon>
        <taxon>Pleuroascaceae</taxon>
        <taxon>Venustampulla</taxon>
    </lineage>
</organism>
<proteinExistence type="predicted"/>
<evidence type="ECO:0000256" key="1">
    <source>
        <dbReference type="SAM" id="MobiDB-lite"/>
    </source>
</evidence>
<comment type="caution">
    <text evidence="2">The sequence shown here is derived from an EMBL/GenBank/DDBJ whole genome shotgun (WGS) entry which is preliminary data.</text>
</comment>
<dbReference type="EMBL" id="NPIC01000004">
    <property type="protein sequence ID" value="RDL36875.1"/>
    <property type="molecule type" value="Genomic_DNA"/>
</dbReference>
<evidence type="ECO:0000313" key="2">
    <source>
        <dbReference type="EMBL" id="RDL36875.1"/>
    </source>
</evidence>
<dbReference type="RefSeq" id="XP_031869531.1">
    <property type="nucleotide sequence ID" value="XM_032014850.1"/>
</dbReference>